<organism evidence="8 9">
    <name type="scientific">Blastopirellula sediminis</name>
    <dbReference type="NCBI Taxonomy" id="2894196"/>
    <lineage>
        <taxon>Bacteria</taxon>
        <taxon>Pseudomonadati</taxon>
        <taxon>Planctomycetota</taxon>
        <taxon>Planctomycetia</taxon>
        <taxon>Pirellulales</taxon>
        <taxon>Pirellulaceae</taxon>
        <taxon>Blastopirellula</taxon>
    </lineage>
</organism>
<protein>
    <submittedName>
        <fullName evidence="8">Sulfatase-like hydrolase/transferase</fullName>
    </submittedName>
</protein>
<evidence type="ECO:0000256" key="1">
    <source>
        <dbReference type="ARBA" id="ARBA00008779"/>
    </source>
</evidence>
<dbReference type="GO" id="GO:0046872">
    <property type="term" value="F:metal ion binding"/>
    <property type="evidence" value="ECO:0007669"/>
    <property type="project" value="UniProtKB-KW"/>
</dbReference>
<evidence type="ECO:0000256" key="3">
    <source>
        <dbReference type="ARBA" id="ARBA00022801"/>
    </source>
</evidence>
<sequence>MPRLSLLILAVAALVPCIAAAAEKSPPNIVVFLSDDHTLADSSVYGATDIDTPNMQRLADAGMTFDKAFVASPSCAPSRAALLTGLMPARNGAERNHARPQAEIKKLPAYLQELGYEVVSFGKVGHYAQTPEYGFDIARHFGYHEDVAVGKAIEWLNARESDKPLCLFVGTNWPHVPWPQATTIDRDAIQIPLKHVHTPETRDARAKYYQAIRTMDDELGQVYDAAYAKLGDNTLFIHTSDHGAQWPFGKWNLYDDGIRTPLIVVWPGQIEKQKRTAAMVSWVDLLPTIVEAAGGKPDEQLDGKSILPVLRGEADKHRDTIFTTHSGDGNFNVYPTRSVRNDRFKYIRNLHPEFLYESHVTKVEKDGGYWKSWVEKGKTSKEAARKVKRYQQRVAEELYDLEADPLEQNNLIDDPAQAETVEQLRKQLNDWMIAQNDQQIVYGSPTLLPPTKRPPNVIMMFIDDMGWHDLSCFGGTDVETTNIDRMASEGLKFTNFYVNSPICSPSRTALTTGNYPARHRITSYLADRKMNDQRGIAQWLDVNAATFPRMLSAKGYATGHFGKWHLGGQRDVGEAPLITEYGFDASLTNFEGLGPRVLPLCDAYDGKQPRRHDLGSANLGRGPIMWEDRSQITASFVAEALKFIDASVAEDKPFYINVWPDDVHSPFFPPQARRGDAAKRTLYLGVLKTMDEQLGVLIDRVRNDPKLRDNTLILLASDNGHEPGAGSGGPLRGEKGNLYEGGIRSPLIVWSPSLLEEKAVGQTNDTTVLSSVDLVASMITLTGATAPEGYQGDGEDLAAALLGKTQEDRSGPLFWRRPPDRPGPPKAPHPDLAVRDGKWKLLCDINGSAVQLYDLSEDIGETKNVASTHPKITNRLKQAVLAWNETLPLDGVSTGKKGAK</sequence>
<feature type="domain" description="Sulfatase N-terminal" evidence="7">
    <location>
        <begin position="27"/>
        <end position="294"/>
    </location>
</feature>
<feature type="domain" description="Sulfatase N-terminal" evidence="7">
    <location>
        <begin position="455"/>
        <end position="783"/>
    </location>
</feature>
<evidence type="ECO:0000259" key="7">
    <source>
        <dbReference type="Pfam" id="PF00884"/>
    </source>
</evidence>
<dbReference type="InterPro" id="IPR017850">
    <property type="entry name" value="Alkaline_phosphatase_core_sf"/>
</dbReference>
<keyword evidence="2" id="KW-0479">Metal-binding</keyword>
<dbReference type="GO" id="GO:0004065">
    <property type="term" value="F:arylsulfatase activity"/>
    <property type="evidence" value="ECO:0007669"/>
    <property type="project" value="TreeGrafter"/>
</dbReference>
<name>A0A9X1SG52_9BACT</name>
<comment type="caution">
    <text evidence="8">The sequence shown here is derived from an EMBL/GenBank/DDBJ whole genome shotgun (WGS) entry which is preliminary data.</text>
</comment>
<dbReference type="Gene3D" id="3.40.720.10">
    <property type="entry name" value="Alkaline Phosphatase, subunit A"/>
    <property type="match status" value="2"/>
</dbReference>
<dbReference type="EMBL" id="JAJKFT010000004">
    <property type="protein sequence ID" value="MCC9628301.1"/>
    <property type="molecule type" value="Genomic_DNA"/>
</dbReference>
<keyword evidence="4" id="KW-0106">Calcium</keyword>
<keyword evidence="6" id="KW-0732">Signal</keyword>
<dbReference type="CDD" id="cd16027">
    <property type="entry name" value="SGSH"/>
    <property type="match status" value="1"/>
</dbReference>
<comment type="similarity">
    <text evidence="1">Belongs to the sulfatase family.</text>
</comment>
<feature type="region of interest" description="Disordered" evidence="5">
    <location>
        <begin position="808"/>
        <end position="831"/>
    </location>
</feature>
<dbReference type="InterPro" id="IPR050738">
    <property type="entry name" value="Sulfatase"/>
</dbReference>
<dbReference type="SUPFAM" id="SSF53649">
    <property type="entry name" value="Alkaline phosphatase-like"/>
    <property type="match status" value="2"/>
</dbReference>
<evidence type="ECO:0000313" key="9">
    <source>
        <dbReference type="Proteomes" id="UP001139103"/>
    </source>
</evidence>
<dbReference type="AlphaFoldDB" id="A0A9X1SG52"/>
<dbReference type="PANTHER" id="PTHR42693">
    <property type="entry name" value="ARYLSULFATASE FAMILY MEMBER"/>
    <property type="match status" value="1"/>
</dbReference>
<evidence type="ECO:0000256" key="2">
    <source>
        <dbReference type="ARBA" id="ARBA00022723"/>
    </source>
</evidence>
<feature type="chain" id="PRO_5040989106" evidence="6">
    <location>
        <begin position="22"/>
        <end position="900"/>
    </location>
</feature>
<evidence type="ECO:0000256" key="5">
    <source>
        <dbReference type="SAM" id="MobiDB-lite"/>
    </source>
</evidence>
<dbReference type="RefSeq" id="WP_230217445.1">
    <property type="nucleotide sequence ID" value="NZ_JAJKFT010000004.1"/>
</dbReference>
<feature type="signal peptide" evidence="6">
    <location>
        <begin position="1"/>
        <end position="21"/>
    </location>
</feature>
<dbReference type="Proteomes" id="UP001139103">
    <property type="component" value="Unassembled WGS sequence"/>
</dbReference>
<evidence type="ECO:0000256" key="4">
    <source>
        <dbReference type="ARBA" id="ARBA00022837"/>
    </source>
</evidence>
<dbReference type="PROSITE" id="PS00523">
    <property type="entry name" value="SULFATASE_1"/>
    <property type="match status" value="1"/>
</dbReference>
<proteinExistence type="inferred from homology"/>
<dbReference type="InterPro" id="IPR024607">
    <property type="entry name" value="Sulfatase_CS"/>
</dbReference>
<dbReference type="Gene3D" id="3.30.1120.10">
    <property type="match status" value="1"/>
</dbReference>
<dbReference type="PANTHER" id="PTHR42693:SF33">
    <property type="entry name" value="ARYLSULFATASE"/>
    <property type="match status" value="1"/>
</dbReference>
<reference evidence="8" key="1">
    <citation type="submission" date="2021-11" db="EMBL/GenBank/DDBJ databases">
        <title>Genome sequence.</title>
        <authorList>
            <person name="Sun Q."/>
        </authorList>
    </citation>
    <scope>NUCLEOTIDE SEQUENCE</scope>
    <source>
        <strain evidence="8">JC732</strain>
    </source>
</reference>
<evidence type="ECO:0000256" key="6">
    <source>
        <dbReference type="SAM" id="SignalP"/>
    </source>
</evidence>
<keyword evidence="9" id="KW-1185">Reference proteome</keyword>
<keyword evidence="3 8" id="KW-0378">Hydrolase</keyword>
<dbReference type="Pfam" id="PF00884">
    <property type="entry name" value="Sulfatase"/>
    <property type="match status" value="2"/>
</dbReference>
<dbReference type="InterPro" id="IPR000917">
    <property type="entry name" value="Sulfatase_N"/>
</dbReference>
<accession>A0A9X1SG52</accession>
<gene>
    <name evidence="8" type="ORF">LOC68_07830</name>
</gene>
<evidence type="ECO:0000313" key="8">
    <source>
        <dbReference type="EMBL" id="MCC9628301.1"/>
    </source>
</evidence>